<reference evidence="5" key="2">
    <citation type="submission" date="2023-07" db="EMBL/GenBank/DDBJ databases">
        <authorList>
            <consortium name="Lawrence Berkeley National Laboratory"/>
            <person name="Haridas S."/>
            <person name="Hensen N."/>
            <person name="Bonometti L."/>
            <person name="Westerberg I."/>
            <person name="Brannstrom I.O."/>
            <person name="Guillou S."/>
            <person name="Cros-Aarteil S."/>
            <person name="Calhoun S."/>
            <person name="Kuo A."/>
            <person name="Mondo S."/>
            <person name="Pangilinan J."/>
            <person name="Riley R."/>
            <person name="LaButti K."/>
            <person name="Andreopoulos B."/>
            <person name="Lipzen A."/>
            <person name="Chen C."/>
            <person name="Yanf M."/>
            <person name="Daum C."/>
            <person name="Ng V."/>
            <person name="Clum A."/>
            <person name="Steindorff A."/>
            <person name="Ohm R."/>
            <person name="Martin F."/>
            <person name="Silar P."/>
            <person name="Natvig D."/>
            <person name="Lalanne C."/>
            <person name="Gautier V."/>
            <person name="Ament-velasquez S.L."/>
            <person name="Kruys A."/>
            <person name="Hutchinson M.I."/>
            <person name="Powell A.J."/>
            <person name="Barry K."/>
            <person name="Miller A.N."/>
            <person name="Grigoriev I.V."/>
            <person name="Debuchy R."/>
            <person name="Gladieux P."/>
            <person name="Thoren M.H."/>
            <person name="Johannesson H."/>
        </authorList>
    </citation>
    <scope>NUCLEOTIDE SEQUENCE</scope>
    <source>
        <strain evidence="5">FGSC 1904</strain>
    </source>
</reference>
<dbReference type="GO" id="GO:0005096">
    <property type="term" value="F:GTPase activator activity"/>
    <property type="evidence" value="ECO:0007669"/>
    <property type="project" value="UniProtKB-KW"/>
</dbReference>
<evidence type="ECO:0000256" key="3">
    <source>
        <dbReference type="SAM" id="Coils"/>
    </source>
</evidence>
<proteinExistence type="predicted"/>
<feature type="domain" description="Ras-GAP" evidence="4">
    <location>
        <begin position="1209"/>
        <end position="1402"/>
    </location>
</feature>
<dbReference type="SMART" id="SM00323">
    <property type="entry name" value="RasGAP"/>
    <property type="match status" value="1"/>
</dbReference>
<dbReference type="SUPFAM" id="SSF48350">
    <property type="entry name" value="GTPase activation domain, GAP"/>
    <property type="match status" value="1"/>
</dbReference>
<accession>A0AAE0PC25</accession>
<dbReference type="InterPro" id="IPR023152">
    <property type="entry name" value="RasGAP_CS"/>
</dbReference>
<evidence type="ECO:0000313" key="6">
    <source>
        <dbReference type="Proteomes" id="UP001281003"/>
    </source>
</evidence>
<dbReference type="Gene3D" id="2.30.29.30">
    <property type="entry name" value="Pleckstrin-homology domain (PH domain)/Phosphotyrosine-binding domain (PTB)"/>
    <property type="match status" value="1"/>
</dbReference>
<dbReference type="EMBL" id="JAUTDP010000008">
    <property type="protein sequence ID" value="KAK3397174.1"/>
    <property type="molecule type" value="Genomic_DNA"/>
</dbReference>
<dbReference type="PANTHER" id="PTHR10194:SF142">
    <property type="entry name" value="NEUROFIBROMIN"/>
    <property type="match status" value="1"/>
</dbReference>
<dbReference type="InterPro" id="IPR001936">
    <property type="entry name" value="RasGAP_dom"/>
</dbReference>
<comment type="caution">
    <text evidence="5">The sequence shown here is derived from an EMBL/GenBank/DDBJ whole genome shotgun (WGS) entry which is preliminary data.</text>
</comment>
<dbReference type="PROSITE" id="PS50018">
    <property type="entry name" value="RAS_GTPASE_ACTIV_2"/>
    <property type="match status" value="1"/>
</dbReference>
<keyword evidence="3" id="KW-0175">Coiled coil</keyword>
<keyword evidence="6" id="KW-1185">Reference proteome</keyword>
<evidence type="ECO:0000256" key="2">
    <source>
        <dbReference type="ARBA" id="ARBA00022553"/>
    </source>
</evidence>
<name>A0AAE0PC25_SORBR</name>
<reference evidence="5" key="1">
    <citation type="journal article" date="2023" name="Mol. Phylogenet. Evol.">
        <title>Genome-scale phylogeny and comparative genomics of the fungal order Sordariales.</title>
        <authorList>
            <person name="Hensen N."/>
            <person name="Bonometti L."/>
            <person name="Westerberg I."/>
            <person name="Brannstrom I.O."/>
            <person name="Guillou S."/>
            <person name="Cros-Aarteil S."/>
            <person name="Calhoun S."/>
            <person name="Haridas S."/>
            <person name="Kuo A."/>
            <person name="Mondo S."/>
            <person name="Pangilinan J."/>
            <person name="Riley R."/>
            <person name="LaButti K."/>
            <person name="Andreopoulos B."/>
            <person name="Lipzen A."/>
            <person name="Chen C."/>
            <person name="Yan M."/>
            <person name="Daum C."/>
            <person name="Ng V."/>
            <person name="Clum A."/>
            <person name="Steindorff A."/>
            <person name="Ohm R.A."/>
            <person name="Martin F."/>
            <person name="Silar P."/>
            <person name="Natvig D.O."/>
            <person name="Lalanne C."/>
            <person name="Gautier V."/>
            <person name="Ament-Velasquez S.L."/>
            <person name="Kruys A."/>
            <person name="Hutchinson M.I."/>
            <person name="Powell A.J."/>
            <person name="Barry K."/>
            <person name="Miller A.N."/>
            <person name="Grigoriev I.V."/>
            <person name="Debuchy R."/>
            <person name="Gladieux P."/>
            <person name="Hiltunen Thoren M."/>
            <person name="Johannesson H."/>
        </authorList>
    </citation>
    <scope>NUCLEOTIDE SEQUENCE</scope>
    <source>
        <strain evidence="5">FGSC 1904</strain>
    </source>
</reference>
<dbReference type="InterPro" id="IPR036865">
    <property type="entry name" value="CRAL-TRIO_dom_sf"/>
</dbReference>
<dbReference type="PROSITE" id="PS00509">
    <property type="entry name" value="RAS_GTPASE_ACTIV_1"/>
    <property type="match status" value="1"/>
</dbReference>
<sequence length="2640" mass="294578">MNGDTGLVGGLVERLATRLPHRTGAPAQDLYHDDIISITRSTLIRVSSGSVNLVLDSLLDLLEDLARPYRSIFNHPPLVLLSEIYALELIADCCASNWGPSHTENGVGDSYALSSAERAALPTPKPLDEHLVRRIFEVIKLLFDPYPDGYTLPAKTLLDETTAKPAAVRLPDEVMRTPVSTPSNEPLESSHLLQLHAAAIEAHVKTIVEFVTASSWSASFEYFRNTIYIARQSVPGQGTPLPNAAAAEEERSALIVLRLAASFWVDIQKLSAVITEFNSSWLLFRKSFQNTVAVVTPLLVTRWLERYPNEFVQLHMGRRRRDNAPDTLFEYALNGSNENARRRALLHPMQTALLLLLPDFFDVASNLREAKSSSMQKKKQFIEDRKRALRNRNEVSVYCLVSLLRASRHLDINSDAALVSYVLDIQDEVRDSVFRRYGLGPDGIFFEQDIMTAAFVSLTHLSFESCVDSLVDQCLTPSAPHIFKIAVIQACSHFARLDKGPKYQPLFTKASAFVQGQLQAMSMLLIQGYVDQQMTQRQQIESASMVEMVCNILNFLDASPMTLFEGPPYDLNERDRFYQNNLEALISCVVAPDESVRRLGTKVAKRLYANDVVLQSLRASKMLEDLTFKNGFWRLTSLILMSICDRAGIPGTAPGLKSVLEYLESRLMLLKAIPELGQISEDIPLRVAAATKLETLFLVSLCSAEIEVCQIVTSCIGIVLEECRILDAATTSESKPCLTLLRNADVFSEIASKSFRFTGLVAFQKRNRGLLRRLQYPSAGILNAWETVFERWLHLSKDVSLISAESMGERVVAEWRNYSGFLASLGGICTAEQAATLEDPAVSGLRWIDRLSSENHEEPFLNRYLRLSIQLLACTNVRIRETMREILATEVAPALYQHLFRALESELDILFTGALETPSRGQDNEIMFAEQAASLLRSLVERLDTPTELGAASSLHLNSLTYSFAKFLDGVPDSPNSLRVKIKICQLCEAIVRRKEHLNLRDDVRIRNQLLAYIYSWVTRPHSPKIDAGAFGQNQARLDEMMRVQKDLDRACLKALAELTFRLPLQLNDSMTDATTSERKHKLFDQYFSRFLQVLDPNFEHMFRPEHASSPSSREEQPSMSDLSITIMSNLLSANIDVGLKAALNVGYHQHSEIRIAFVKVLYNILVQGAEFNNLSSTAVTEKYHELLGFLTTDTTLAMAMGAVCPSHEVDELTIALLSIYESRGQSFVLLEALIKQEIEETENESELLRRSCVATKMLSIYAKWKGTGYLKATLQKVLDRLMQTSKDLNLELDPTRVTSPEELQKNALQLEIVANVFIDDICASSAKIPPSFRKICSIIAAAVMPRFSEAKYTAVGAFIFLRFFCPAIVAPEVEGLVATAPSKEMRRGLLLIAKVIQNLANNVLFGAKEPFMFPLNDFLTKNIYRVTTFLREISVEPETIDRPNSDESFDFGSCVSLHRILYDHWDQVRQRLASIERRDLVRSPGDTSRGKPNLLEPLRSLIMNLGPPPLAVTWNRPMISANLPPVYSRFQDFMLRNAFRGIDSSTNPAPAVYDAGESRDGINMICIVLRYIDTEAADVDAYLYYYLKIASRLWDRPFGIFIDATFYNVQSEPAESLLRKIELLTPTELAKQLTRVYIFNMNSACKKGFRKVFKTWIRNEHSIYSPANIEYHLLGSYREYDAHFDNQKFSLNKDTTNFVEQTVQGYNITRLSKTKGKIDVILSISDDFVRVSTKKRQEIYPASRISVVINDAFRLGEVEEAPTSIQTEDDSAFGLRADNGKIVMYFTSPDKAKILTLLRMKKTNFNKKKPNQTQQQERFIKPQDVPGTLLNVALTNLSSPDPVLRLSSYNLLGALCKSFKFKAASRLVSTKDIAVPSDASQFIIQISQKLAESEPQLTGDFLNEFFSSWACFSNEQKPLCLAYMAPWIPGLRPSLLADEVDGEKGMERIAALMRKLIDIALSDPALLLQLQQTVWPAIQQDEKLLETFLEEVIKAALARGFGIPETDTLTSIAAGIGTVTLRGRVISRLRKALNRSSLRPTKALPDNSVWNEICVLLQFCLALSFDSGEQAEMYMPEIFHVVTMLANTGNPDVRQVVHRLLINTIHAACTSFALDEGRLNKLKVTLDTLSDPRSDLFTNNVSFTRDGASIKTNQDGGATLTATENLATLLFETCSVAAPTVDLANKWRSRWMGLVASTAFQNNPAIQPRAFTVMGCLAREEVDDDLLYQVLVALRNSIGRFGEDNNSDMLVAIVTSLSKMMSKLPSASRYGLQLFWLAMSLLRLVPPNLFNCTAMFLESVLTNISTTGELKGEKMVHYLLQGRTQLEEAALLLDEAYGIHFTAENFHFAACACLVRGLTDTITKATALRVLSTFLEMTTWRAVSTAVTNAGPGGLMSPTSVPSLKTMTELAASPYMALILARTLELDEIRNSLWSVGINVNPNSLAPVASVTASGTAAGGAAAPGGDPLAGSDATSNASTDATAADAEVFHRYDISRKESDLNYIKDQDLLLNTAIELVDFQYLEDAVQNRTLMWLNVIATGRPSVIMKLCGPIITILDDIVLHCQNPLTLASAHELLQKLTNNPQFAGAMEQAATLDKWLEDMGFGGLWRSCSFNLSHQEQDRQCFGLTEKLIELIII</sequence>
<dbReference type="InterPro" id="IPR008936">
    <property type="entry name" value="Rho_GTPase_activation_prot"/>
</dbReference>
<evidence type="ECO:0000259" key="4">
    <source>
        <dbReference type="PROSITE" id="PS50018"/>
    </source>
</evidence>
<dbReference type="InterPro" id="IPR039360">
    <property type="entry name" value="Ras_GTPase"/>
</dbReference>
<keyword evidence="1" id="KW-0343">GTPase activation</keyword>
<dbReference type="SUPFAM" id="SSF48371">
    <property type="entry name" value="ARM repeat"/>
    <property type="match status" value="2"/>
</dbReference>
<dbReference type="Pfam" id="PF13716">
    <property type="entry name" value="CRAL_TRIO_2"/>
    <property type="match status" value="1"/>
</dbReference>
<dbReference type="Gene3D" id="3.40.525.10">
    <property type="entry name" value="CRAL-TRIO lipid binding domain"/>
    <property type="match status" value="1"/>
</dbReference>
<dbReference type="Gene3D" id="1.10.506.10">
    <property type="entry name" value="GTPase Activation - p120gap, domain 1"/>
    <property type="match status" value="2"/>
</dbReference>
<dbReference type="Proteomes" id="UP001281003">
    <property type="component" value="Unassembled WGS sequence"/>
</dbReference>
<organism evidence="5 6">
    <name type="scientific">Sordaria brevicollis</name>
    <dbReference type="NCBI Taxonomy" id="83679"/>
    <lineage>
        <taxon>Eukaryota</taxon>
        <taxon>Fungi</taxon>
        <taxon>Dikarya</taxon>
        <taxon>Ascomycota</taxon>
        <taxon>Pezizomycotina</taxon>
        <taxon>Sordariomycetes</taxon>
        <taxon>Sordariomycetidae</taxon>
        <taxon>Sordariales</taxon>
        <taxon>Sordariaceae</taxon>
        <taxon>Sordaria</taxon>
    </lineage>
</organism>
<dbReference type="InterPro" id="IPR011993">
    <property type="entry name" value="PH-like_dom_sf"/>
</dbReference>
<evidence type="ECO:0000256" key="1">
    <source>
        <dbReference type="ARBA" id="ARBA00022468"/>
    </source>
</evidence>
<feature type="coiled-coil region" evidence="3">
    <location>
        <begin position="1232"/>
        <end position="1292"/>
    </location>
</feature>
<protein>
    <submittedName>
        <fullName evidence="5">RasGAP group protein</fullName>
    </submittedName>
</protein>
<dbReference type="InterPro" id="IPR001251">
    <property type="entry name" value="CRAL-TRIO_dom"/>
</dbReference>
<keyword evidence="2" id="KW-0597">Phosphoprotein</keyword>
<dbReference type="InterPro" id="IPR016024">
    <property type="entry name" value="ARM-type_fold"/>
</dbReference>
<dbReference type="CDD" id="cd05392">
    <property type="entry name" value="RasGAP_Neurofibromin_like"/>
    <property type="match status" value="1"/>
</dbReference>
<gene>
    <name evidence="5" type="ORF">B0T20DRAFT_415456</name>
</gene>
<dbReference type="PANTHER" id="PTHR10194">
    <property type="entry name" value="RAS GTPASE-ACTIVATING PROTEINS"/>
    <property type="match status" value="1"/>
</dbReference>
<dbReference type="Pfam" id="PF00616">
    <property type="entry name" value="RasGAP"/>
    <property type="match status" value="1"/>
</dbReference>
<dbReference type="GO" id="GO:0007165">
    <property type="term" value="P:signal transduction"/>
    <property type="evidence" value="ECO:0007669"/>
    <property type="project" value="UniProtKB-ARBA"/>
</dbReference>
<evidence type="ECO:0000313" key="5">
    <source>
        <dbReference type="EMBL" id="KAK3397174.1"/>
    </source>
</evidence>